<dbReference type="PROSITE" id="PS50005">
    <property type="entry name" value="TPR"/>
    <property type="match status" value="1"/>
</dbReference>
<organism evidence="3 4">
    <name type="scientific">Lacipirellula limnantheis</name>
    <dbReference type="NCBI Taxonomy" id="2528024"/>
    <lineage>
        <taxon>Bacteria</taxon>
        <taxon>Pseudomonadati</taxon>
        <taxon>Planctomycetota</taxon>
        <taxon>Planctomycetia</taxon>
        <taxon>Pirellulales</taxon>
        <taxon>Lacipirellulaceae</taxon>
        <taxon>Lacipirellula</taxon>
    </lineage>
</organism>
<proteinExistence type="predicted"/>
<gene>
    <name evidence="3" type="ORF">I41_26130</name>
</gene>
<feature type="chain" id="PRO_5022057704" evidence="2">
    <location>
        <begin position="23"/>
        <end position="734"/>
    </location>
</feature>
<name>A0A517TYH3_9BACT</name>
<reference evidence="3 4" key="1">
    <citation type="submission" date="2019-02" db="EMBL/GenBank/DDBJ databases">
        <title>Deep-cultivation of Planctomycetes and their phenomic and genomic characterization uncovers novel biology.</title>
        <authorList>
            <person name="Wiegand S."/>
            <person name="Jogler M."/>
            <person name="Boedeker C."/>
            <person name="Pinto D."/>
            <person name="Vollmers J."/>
            <person name="Rivas-Marin E."/>
            <person name="Kohn T."/>
            <person name="Peeters S.H."/>
            <person name="Heuer A."/>
            <person name="Rast P."/>
            <person name="Oberbeckmann S."/>
            <person name="Bunk B."/>
            <person name="Jeske O."/>
            <person name="Meyerdierks A."/>
            <person name="Storesund J.E."/>
            <person name="Kallscheuer N."/>
            <person name="Luecker S."/>
            <person name="Lage O.M."/>
            <person name="Pohl T."/>
            <person name="Merkel B.J."/>
            <person name="Hornburger P."/>
            <person name="Mueller R.-W."/>
            <person name="Bruemmer F."/>
            <person name="Labrenz M."/>
            <person name="Spormann A.M."/>
            <person name="Op den Camp H."/>
            <person name="Overmann J."/>
            <person name="Amann R."/>
            <person name="Jetten M.S.M."/>
            <person name="Mascher T."/>
            <person name="Medema M.H."/>
            <person name="Devos D.P."/>
            <person name="Kaster A.-K."/>
            <person name="Ovreas L."/>
            <person name="Rohde M."/>
            <person name="Galperin M.Y."/>
            <person name="Jogler C."/>
        </authorList>
    </citation>
    <scope>NUCLEOTIDE SEQUENCE [LARGE SCALE GENOMIC DNA]</scope>
    <source>
        <strain evidence="3 4">I41</strain>
    </source>
</reference>
<protein>
    <submittedName>
        <fullName evidence="3">Cellulose synthase subunit BcsC</fullName>
    </submittedName>
</protein>
<dbReference type="SUPFAM" id="SSF48452">
    <property type="entry name" value="TPR-like"/>
    <property type="match status" value="1"/>
</dbReference>
<dbReference type="AlphaFoldDB" id="A0A517TYH3"/>
<dbReference type="EMBL" id="CP036339">
    <property type="protein sequence ID" value="QDT73424.1"/>
    <property type="molecule type" value="Genomic_DNA"/>
</dbReference>
<evidence type="ECO:0000256" key="2">
    <source>
        <dbReference type="SAM" id="SignalP"/>
    </source>
</evidence>
<dbReference type="InterPro" id="IPR011990">
    <property type="entry name" value="TPR-like_helical_dom_sf"/>
</dbReference>
<evidence type="ECO:0000256" key="1">
    <source>
        <dbReference type="PROSITE-ProRule" id="PRU00339"/>
    </source>
</evidence>
<dbReference type="Gene3D" id="1.25.40.10">
    <property type="entry name" value="Tetratricopeptide repeat domain"/>
    <property type="match status" value="2"/>
</dbReference>
<evidence type="ECO:0000313" key="4">
    <source>
        <dbReference type="Proteomes" id="UP000317909"/>
    </source>
</evidence>
<accession>A0A517TYH3</accession>
<dbReference type="Pfam" id="PF13432">
    <property type="entry name" value="TPR_16"/>
    <property type="match status" value="1"/>
</dbReference>
<dbReference type="SMART" id="SM00028">
    <property type="entry name" value="TPR"/>
    <property type="match status" value="5"/>
</dbReference>
<dbReference type="RefSeq" id="WP_145433013.1">
    <property type="nucleotide sequence ID" value="NZ_CP036339.1"/>
</dbReference>
<dbReference type="Proteomes" id="UP000317909">
    <property type="component" value="Chromosome"/>
</dbReference>
<feature type="signal peptide" evidence="2">
    <location>
        <begin position="1"/>
        <end position="22"/>
    </location>
</feature>
<feature type="repeat" description="TPR" evidence="1">
    <location>
        <begin position="299"/>
        <end position="332"/>
    </location>
</feature>
<dbReference type="InterPro" id="IPR019734">
    <property type="entry name" value="TPR_rpt"/>
</dbReference>
<evidence type="ECO:0000313" key="3">
    <source>
        <dbReference type="EMBL" id="QDT73424.1"/>
    </source>
</evidence>
<dbReference type="PANTHER" id="PTHR12558:SF13">
    <property type="entry name" value="CELL DIVISION CYCLE PROTEIN 27 HOMOLOG"/>
    <property type="match status" value="1"/>
</dbReference>
<dbReference type="KEGG" id="llh:I41_26130"/>
<dbReference type="PANTHER" id="PTHR12558">
    <property type="entry name" value="CELL DIVISION CYCLE 16,23,27"/>
    <property type="match status" value="1"/>
</dbReference>
<keyword evidence="1" id="KW-0802">TPR repeat</keyword>
<keyword evidence="4" id="KW-1185">Reference proteome</keyword>
<keyword evidence="2" id="KW-0732">Signal</keyword>
<sequence precursor="true">MSLLNSSLRLLLTLSLASMGTAVPWLPIGHAEDALPIDRGDGRSRQTLVALFDRLPSALSDGPAGVNVDGDRMLQIIAAEGIPLEISTDERAGVRHFLEGATLQELSVRRRNRQWRALKVLAVQMTDPGDADVAVSVECGTGDLTERLVFLVTRDGQDQWRIADWRPANSAVGVVVQKGVLLSAVQGHFAPLDDFSRLQDAHAAVALGNDAEAAQLLRSPLAADAPPSIRAARWLLMADVFSRRDKFDLAENCLAEVVKLRADLPIAWRMKATIALNAGAFAEAEQFARQALELSGDEPEAMCVLGAALRSQGETDEAVAVLRRALEAEPSHLMALLELAHTLPKTRVDELKPFFEKLPDRNQALPELARALIAAGDGDAVATLVAAVDHSEQGDPRLQFLLGEAKFNGKDYAAAAQCYARAVAGGLEEDDELLLRRYAAAMVRSGQATAALSLLRGRTSPDDGLMLLVDELLDQRDAQALDQLLASANLCTPAMIDVVRGESALRSEDWSGAASHFKHAIEKFGKDDHRIEAAQKSLVFALSRQATPKAAYDKSPDKEAAFDQLATSLSVAKDEHALAQLVSAHKEAYPDSPNLPYWNCELLWLAKDYRSCSQLLLKHRDLILEDPAKELRYEDRLIRSLTRIGEFTKAMQYAGASSDRDGDPWFEMVVQAASGNVSETERLIDEVLRLGYLPADVYSDIDVATAINLPEFAELKARLPNPSDAEVIQASSKQ</sequence>
<dbReference type="Pfam" id="PF13428">
    <property type="entry name" value="TPR_14"/>
    <property type="match status" value="1"/>
</dbReference>